<evidence type="ECO:0000256" key="4">
    <source>
        <dbReference type="ARBA" id="ARBA00023136"/>
    </source>
</evidence>
<comment type="subcellular location">
    <subcellularLocation>
        <location evidence="1">Membrane</location>
        <topology evidence="1">Multi-pass membrane protein</topology>
    </subcellularLocation>
</comment>
<gene>
    <name evidence="6" type="ordered locus">Cphy_0824</name>
</gene>
<dbReference type="PANTHER" id="PTHR31746:SF2">
    <property type="entry name" value="TRANSMEMBRANE PROTEIN 229A"/>
    <property type="match status" value="1"/>
</dbReference>
<dbReference type="InterPro" id="IPR010540">
    <property type="entry name" value="CmpB_TMEM229"/>
</dbReference>
<evidence type="ECO:0000256" key="1">
    <source>
        <dbReference type="ARBA" id="ARBA00004141"/>
    </source>
</evidence>
<dbReference type="Proteomes" id="UP000000370">
    <property type="component" value="Chromosome"/>
</dbReference>
<dbReference type="KEGG" id="cpy:Cphy_0824"/>
<keyword evidence="7" id="KW-1185">Reference proteome</keyword>
<dbReference type="eggNOG" id="COG4905">
    <property type="taxonomic scope" value="Bacteria"/>
</dbReference>
<feature type="transmembrane region" description="Helical" evidence="5">
    <location>
        <begin position="20"/>
        <end position="44"/>
    </location>
</feature>
<name>A9KKP0_LACP7</name>
<keyword evidence="4 5" id="KW-0472">Membrane</keyword>
<feature type="transmembrane region" description="Helical" evidence="5">
    <location>
        <begin position="56"/>
        <end position="73"/>
    </location>
</feature>
<accession>A9KKP0</accession>
<dbReference type="Pfam" id="PF06541">
    <property type="entry name" value="ABC_trans_CmpB"/>
    <property type="match status" value="1"/>
</dbReference>
<dbReference type="HOGENOM" id="CLU_102218_1_0_9"/>
<protein>
    <submittedName>
        <fullName evidence="6">Uncharacterized protein</fullName>
    </submittedName>
</protein>
<evidence type="ECO:0000256" key="3">
    <source>
        <dbReference type="ARBA" id="ARBA00022989"/>
    </source>
</evidence>
<evidence type="ECO:0000313" key="6">
    <source>
        <dbReference type="EMBL" id="ABX41211.1"/>
    </source>
</evidence>
<sequence>MILASEEQAERRQIFMKKNFFTNFILCGLSGWCMECFWTGLSSIERKDKTLSCHTSIWMFPIYGLAALISPVSKVIKKRCAFCRGSIYALGIISMEYLTGTLLKKIKACPWDYSKAKLNFKGVIRFDYLPAWFLAGLYFEKLLNRNS</sequence>
<proteinExistence type="predicted"/>
<dbReference type="AlphaFoldDB" id="A9KKP0"/>
<keyword evidence="3 5" id="KW-1133">Transmembrane helix</keyword>
<dbReference type="PANTHER" id="PTHR31746">
    <property type="entry name" value="TRANSMEMBRANE PROTEIN 229 FAMILY MEMBER"/>
    <property type="match status" value="1"/>
</dbReference>
<reference evidence="7" key="1">
    <citation type="submission" date="2007-11" db="EMBL/GenBank/DDBJ databases">
        <title>Complete genome sequence of Clostridium phytofermentans ISDg.</title>
        <authorList>
            <person name="Leschine S.B."/>
            <person name="Warnick T.A."/>
            <person name="Blanchard J.L."/>
            <person name="Schnell D.J."/>
            <person name="Petit E.L."/>
            <person name="LaTouf W.G."/>
            <person name="Copeland A."/>
            <person name="Lucas S."/>
            <person name="Lapidus A."/>
            <person name="Barry K."/>
            <person name="Glavina del Rio T."/>
            <person name="Dalin E."/>
            <person name="Tice H."/>
            <person name="Pitluck S."/>
            <person name="Kiss H."/>
            <person name="Brettin T."/>
            <person name="Bruce D."/>
            <person name="Detter J.C."/>
            <person name="Han C."/>
            <person name="Kuske C."/>
            <person name="Schmutz J."/>
            <person name="Larimer F."/>
            <person name="Land M."/>
            <person name="Hauser L."/>
            <person name="Kyrpides N."/>
            <person name="Kim E.A."/>
            <person name="Richardson P."/>
        </authorList>
    </citation>
    <scope>NUCLEOTIDE SEQUENCE [LARGE SCALE GENOMIC DNA]</scope>
    <source>
        <strain evidence="7">ATCC 700394 / DSM 18823 / ISDg</strain>
    </source>
</reference>
<dbReference type="STRING" id="357809.Cphy_0824"/>
<keyword evidence="2 5" id="KW-0812">Transmembrane</keyword>
<organism evidence="6 7">
    <name type="scientific">Lachnoclostridium phytofermentans (strain ATCC 700394 / DSM 18823 / ISDg)</name>
    <name type="common">Clostridium phytofermentans</name>
    <dbReference type="NCBI Taxonomy" id="357809"/>
    <lineage>
        <taxon>Bacteria</taxon>
        <taxon>Bacillati</taxon>
        <taxon>Bacillota</taxon>
        <taxon>Clostridia</taxon>
        <taxon>Lachnospirales</taxon>
        <taxon>Lachnospiraceae</taxon>
    </lineage>
</organism>
<evidence type="ECO:0000313" key="7">
    <source>
        <dbReference type="Proteomes" id="UP000000370"/>
    </source>
</evidence>
<evidence type="ECO:0000256" key="2">
    <source>
        <dbReference type="ARBA" id="ARBA00022692"/>
    </source>
</evidence>
<evidence type="ECO:0000256" key="5">
    <source>
        <dbReference type="SAM" id="Phobius"/>
    </source>
</evidence>
<dbReference type="GO" id="GO:0016020">
    <property type="term" value="C:membrane"/>
    <property type="evidence" value="ECO:0007669"/>
    <property type="project" value="UniProtKB-SubCell"/>
</dbReference>
<dbReference type="EMBL" id="CP000885">
    <property type="protein sequence ID" value="ABX41211.1"/>
    <property type="molecule type" value="Genomic_DNA"/>
</dbReference>